<evidence type="ECO:0000256" key="5">
    <source>
        <dbReference type="ARBA" id="ARBA00022729"/>
    </source>
</evidence>
<dbReference type="AlphaFoldDB" id="A0A7J5ZEH6"/>
<comment type="caution">
    <text evidence="13">The sequence shown here is derived from an EMBL/GenBank/DDBJ whole genome shotgun (WGS) entry which is preliminary data.</text>
</comment>
<protein>
    <recommendedName>
        <fullName evidence="12">SRCR domain-containing protein</fullName>
    </recommendedName>
</protein>
<dbReference type="FunFam" id="3.10.250.10:FF:000016">
    <property type="entry name" value="Scavenger receptor cysteine-rich protein type 12"/>
    <property type="match status" value="1"/>
</dbReference>
<dbReference type="SMART" id="SM00202">
    <property type="entry name" value="SR"/>
    <property type="match status" value="1"/>
</dbReference>
<keyword evidence="6" id="KW-0677">Repeat</keyword>
<feature type="domain" description="SRCR" evidence="12">
    <location>
        <begin position="136"/>
        <end position="235"/>
    </location>
</feature>
<organism evidence="13 14">
    <name type="scientific">Dissostichus mawsoni</name>
    <name type="common">Antarctic cod</name>
    <dbReference type="NCBI Taxonomy" id="36200"/>
    <lineage>
        <taxon>Eukaryota</taxon>
        <taxon>Metazoa</taxon>
        <taxon>Chordata</taxon>
        <taxon>Craniata</taxon>
        <taxon>Vertebrata</taxon>
        <taxon>Euteleostomi</taxon>
        <taxon>Actinopterygii</taxon>
        <taxon>Neopterygii</taxon>
        <taxon>Teleostei</taxon>
        <taxon>Neoteleostei</taxon>
        <taxon>Acanthomorphata</taxon>
        <taxon>Eupercaria</taxon>
        <taxon>Perciformes</taxon>
        <taxon>Notothenioidei</taxon>
        <taxon>Nototheniidae</taxon>
        <taxon>Dissostichus</taxon>
    </lineage>
</organism>
<comment type="subcellular location">
    <subcellularLocation>
        <location evidence="1">Membrane</location>
        <topology evidence="1">Single-pass membrane protein</topology>
    </subcellularLocation>
    <subcellularLocation>
        <location evidence="2">Secreted</location>
    </subcellularLocation>
</comment>
<comment type="caution">
    <text evidence="11">Lacks conserved residue(s) required for the propagation of feature annotation.</text>
</comment>
<accession>A0A7J5ZEH6</accession>
<keyword evidence="4" id="KW-0812">Transmembrane</keyword>
<evidence type="ECO:0000256" key="8">
    <source>
        <dbReference type="ARBA" id="ARBA00023136"/>
    </source>
</evidence>
<dbReference type="EMBL" id="JAAKFY010000002">
    <property type="protein sequence ID" value="KAF3860010.1"/>
    <property type="molecule type" value="Genomic_DNA"/>
</dbReference>
<dbReference type="Gene3D" id="3.10.250.10">
    <property type="entry name" value="SRCR-like domain"/>
    <property type="match status" value="3"/>
</dbReference>
<keyword evidence="9 11" id="KW-1015">Disulfide bond</keyword>
<dbReference type="PANTHER" id="PTHR19331">
    <property type="entry name" value="SCAVENGER RECEPTOR DOMAIN-CONTAINING"/>
    <property type="match status" value="1"/>
</dbReference>
<evidence type="ECO:0000256" key="6">
    <source>
        <dbReference type="ARBA" id="ARBA00022737"/>
    </source>
</evidence>
<dbReference type="PANTHER" id="PTHR19331:SF22">
    <property type="entry name" value="DELETED IN MALIGNANT BRAIN TUMORS 1 PROTEIN"/>
    <property type="match status" value="1"/>
</dbReference>
<feature type="domain" description="SRCR" evidence="12">
    <location>
        <begin position="306"/>
        <end position="360"/>
    </location>
</feature>
<dbReference type="SUPFAM" id="SSF56487">
    <property type="entry name" value="SRCR-like"/>
    <property type="match status" value="3"/>
</dbReference>
<keyword evidence="5" id="KW-0732">Signal</keyword>
<feature type="domain" description="SRCR" evidence="12">
    <location>
        <begin position="32"/>
        <end position="144"/>
    </location>
</feature>
<evidence type="ECO:0000256" key="4">
    <source>
        <dbReference type="ARBA" id="ARBA00022692"/>
    </source>
</evidence>
<keyword evidence="10" id="KW-0325">Glycoprotein</keyword>
<gene>
    <name evidence="13" type="ORF">F7725_000265</name>
</gene>
<keyword evidence="7" id="KW-1133">Transmembrane helix</keyword>
<sequence length="360" mass="39969">MSPPAAELCAGLLSIKLRADLWSASLRGEDRLILMNGSNPCEGYIGIYHNNKLGYIGDKHWSDKTEDVVCKSTQCGKGNGSTQEHAMWPRDPVWLNEVKCEGHERHLGECKHPGFGISQFDTGTLRKIQCSKKINISLEGYACAGAVKYSTDAGLTYSGYFCKDSGWDEDASNILCKNLKCGTAKEIPKKPWITLKQSEKMRADCSGIKDLTNLWQCANDTKRSPCPNPATVICSDHEILQLYGDTSNVCSGWLQRREGKAFSHFINNKRSKEWCERMHCGTYANSGLAPDGKGEQGLQLNCTDNVRVVLMDNEKPSHCYGEVYIKLNDSLQPVCASGWTDMEAEVVCKELRCGNVSFQI</sequence>
<dbReference type="Pfam" id="PF00530">
    <property type="entry name" value="SRCR"/>
    <property type="match status" value="3"/>
</dbReference>
<proteinExistence type="predicted"/>
<feature type="disulfide bond" evidence="11">
    <location>
        <begin position="100"/>
        <end position="110"/>
    </location>
</feature>
<dbReference type="PROSITE" id="PS50287">
    <property type="entry name" value="SRCR_2"/>
    <property type="match status" value="3"/>
</dbReference>
<dbReference type="GO" id="GO:0016020">
    <property type="term" value="C:membrane"/>
    <property type="evidence" value="ECO:0007669"/>
    <property type="project" value="UniProtKB-SubCell"/>
</dbReference>
<evidence type="ECO:0000256" key="2">
    <source>
        <dbReference type="ARBA" id="ARBA00004613"/>
    </source>
</evidence>
<keyword evidence="14" id="KW-1185">Reference proteome</keyword>
<keyword evidence="8" id="KW-0472">Membrane</keyword>
<dbReference type="InterPro" id="IPR001190">
    <property type="entry name" value="SRCR"/>
</dbReference>
<evidence type="ECO:0000313" key="14">
    <source>
        <dbReference type="Proteomes" id="UP000518266"/>
    </source>
</evidence>
<dbReference type="InterPro" id="IPR036772">
    <property type="entry name" value="SRCR-like_dom_sf"/>
</dbReference>
<evidence type="ECO:0000256" key="10">
    <source>
        <dbReference type="ARBA" id="ARBA00023180"/>
    </source>
</evidence>
<feature type="disulfide bond" evidence="11">
    <location>
        <begin position="162"/>
        <end position="226"/>
    </location>
</feature>
<dbReference type="Proteomes" id="UP000518266">
    <property type="component" value="Unassembled WGS sequence"/>
</dbReference>
<evidence type="ECO:0000256" key="1">
    <source>
        <dbReference type="ARBA" id="ARBA00004167"/>
    </source>
</evidence>
<dbReference type="OrthoDB" id="8934573at2759"/>
<name>A0A7J5ZEH6_DISMA</name>
<evidence type="ECO:0000259" key="12">
    <source>
        <dbReference type="PROSITE" id="PS50287"/>
    </source>
</evidence>
<evidence type="ECO:0000256" key="7">
    <source>
        <dbReference type="ARBA" id="ARBA00022989"/>
    </source>
</evidence>
<dbReference type="PRINTS" id="PR00258">
    <property type="entry name" value="SPERACTRCPTR"/>
</dbReference>
<evidence type="ECO:0000313" key="13">
    <source>
        <dbReference type="EMBL" id="KAF3860010.1"/>
    </source>
</evidence>
<evidence type="ECO:0000256" key="11">
    <source>
        <dbReference type="PROSITE-ProRule" id="PRU00196"/>
    </source>
</evidence>
<keyword evidence="3" id="KW-0964">Secreted</keyword>
<reference evidence="13 14" key="1">
    <citation type="submission" date="2020-03" db="EMBL/GenBank/DDBJ databases">
        <title>Dissostichus mawsoni Genome sequencing and assembly.</title>
        <authorList>
            <person name="Park H."/>
        </authorList>
    </citation>
    <scope>NUCLEOTIDE SEQUENCE [LARGE SCALE GENOMIC DNA]</scope>
    <source>
        <strain evidence="13">DM0001</strain>
        <tissue evidence="13">Muscle</tissue>
    </source>
</reference>
<evidence type="ECO:0000256" key="9">
    <source>
        <dbReference type="ARBA" id="ARBA00023157"/>
    </source>
</evidence>
<evidence type="ECO:0000256" key="3">
    <source>
        <dbReference type="ARBA" id="ARBA00022525"/>
    </source>
</evidence>